<feature type="domain" description="Thiol:disulfide interchange protein DsbD N-terminal" evidence="1">
    <location>
        <begin position="19"/>
        <end position="134"/>
    </location>
</feature>
<dbReference type="GO" id="GO:0015035">
    <property type="term" value="F:protein-disulfide reductase activity"/>
    <property type="evidence" value="ECO:0007669"/>
    <property type="project" value="TreeGrafter"/>
</dbReference>
<dbReference type="PANTHER" id="PTHR32234:SF0">
    <property type="entry name" value="THIOL:DISULFIDE INTERCHANGE PROTEIN DSBD"/>
    <property type="match status" value="1"/>
</dbReference>
<dbReference type="EMBL" id="LUUJ01000066">
    <property type="protein sequence ID" value="OAI17679.1"/>
    <property type="molecule type" value="Genomic_DNA"/>
</dbReference>
<protein>
    <recommendedName>
        <fullName evidence="1">Thiol:disulfide interchange protein DsbD N-terminal domain-containing protein</fullName>
    </recommendedName>
</protein>
<dbReference type="AlphaFoldDB" id="A0A177NKG3"/>
<proteinExistence type="predicted"/>
<comment type="caution">
    <text evidence="2">The sequence shown here is derived from an EMBL/GenBank/DDBJ whole genome shotgun (WGS) entry which is preliminary data.</text>
</comment>
<dbReference type="Gene3D" id="2.60.40.1250">
    <property type="entry name" value="Thiol:disulfide interchange protein DsbD, N-terminal domain"/>
    <property type="match status" value="1"/>
</dbReference>
<reference evidence="2 3" key="1">
    <citation type="submission" date="2016-03" db="EMBL/GenBank/DDBJ databases">
        <authorList>
            <person name="Ploux O."/>
        </authorList>
    </citation>
    <scope>NUCLEOTIDE SEQUENCE [LARGE SCALE GENOMIC DNA]</scope>
    <source>
        <strain evidence="2 3">R-45378</strain>
    </source>
</reference>
<sequence>MALGLAFAALAATWAEDTQPLLQPDEAFQFSAELVGRDTLALSWDIADGYYLYRQKFKFAAQTADIEIGAPSFPTGQNRQDPQFGNVEIFRDRLELVLPFQRRSAAAETLNLEVTYQGCADIGVCYLPIRKTIGFELPEAAARPE</sequence>
<name>A0A177NKG3_9GAMM</name>
<dbReference type="InterPro" id="IPR028250">
    <property type="entry name" value="DsbDN"/>
</dbReference>
<dbReference type="GO" id="GO:0045454">
    <property type="term" value="P:cell redox homeostasis"/>
    <property type="evidence" value="ECO:0007669"/>
    <property type="project" value="TreeGrafter"/>
</dbReference>
<dbReference type="Proteomes" id="UP000077857">
    <property type="component" value="Unassembled WGS sequence"/>
</dbReference>
<dbReference type="Pfam" id="PF11412">
    <property type="entry name" value="DsbD_N"/>
    <property type="match status" value="1"/>
</dbReference>
<organism evidence="2 3">
    <name type="scientific">Methylomonas koyamae</name>
    <dbReference type="NCBI Taxonomy" id="702114"/>
    <lineage>
        <taxon>Bacteria</taxon>
        <taxon>Pseudomonadati</taxon>
        <taxon>Pseudomonadota</taxon>
        <taxon>Gammaproteobacteria</taxon>
        <taxon>Methylococcales</taxon>
        <taxon>Methylococcaceae</taxon>
        <taxon>Methylomonas</taxon>
    </lineage>
</organism>
<evidence type="ECO:0000259" key="1">
    <source>
        <dbReference type="Pfam" id="PF11412"/>
    </source>
</evidence>
<dbReference type="InterPro" id="IPR036929">
    <property type="entry name" value="DsbDN_sf"/>
</dbReference>
<dbReference type="SUPFAM" id="SSF74863">
    <property type="entry name" value="Thiol:disulfide interchange protein DsbD, N-terminal domain (DsbD-alpha)"/>
    <property type="match status" value="1"/>
</dbReference>
<accession>A0A177NKG3</accession>
<dbReference type="PANTHER" id="PTHR32234">
    <property type="entry name" value="THIOL:DISULFIDE INTERCHANGE PROTEIN DSBD"/>
    <property type="match status" value="1"/>
</dbReference>
<evidence type="ECO:0000313" key="3">
    <source>
        <dbReference type="Proteomes" id="UP000077857"/>
    </source>
</evidence>
<gene>
    <name evidence="2" type="ORF">A1507_10580</name>
</gene>
<evidence type="ECO:0000313" key="2">
    <source>
        <dbReference type="EMBL" id="OAI17679.1"/>
    </source>
</evidence>